<protein>
    <submittedName>
        <fullName evidence="2">Uncharacterized protein</fullName>
    </submittedName>
</protein>
<keyword evidence="1" id="KW-1133">Transmembrane helix</keyword>
<keyword evidence="1" id="KW-0472">Membrane</keyword>
<name>A0ABX5YG98_9PLAN</name>
<organism evidence="2 3">
    <name type="scientific">Gimesia maris</name>
    <dbReference type="NCBI Taxonomy" id="122"/>
    <lineage>
        <taxon>Bacteria</taxon>
        <taxon>Pseudomonadati</taxon>
        <taxon>Planctomycetota</taxon>
        <taxon>Planctomycetia</taxon>
        <taxon>Planctomycetales</taxon>
        <taxon>Planctomycetaceae</taxon>
        <taxon>Gimesia</taxon>
    </lineage>
</organism>
<proteinExistence type="predicted"/>
<evidence type="ECO:0000313" key="2">
    <source>
        <dbReference type="EMBL" id="QEG14723.1"/>
    </source>
</evidence>
<keyword evidence="1" id="KW-0812">Transmembrane</keyword>
<gene>
    <name evidence="2" type="ORF">GmarT_05590</name>
</gene>
<evidence type="ECO:0000256" key="1">
    <source>
        <dbReference type="SAM" id="Phobius"/>
    </source>
</evidence>
<reference evidence="2 3" key="1">
    <citation type="submission" date="2019-08" db="EMBL/GenBank/DDBJ databases">
        <title>Deep-cultivation of Planctomycetes and their phenomic and genomic characterization uncovers novel biology.</title>
        <authorList>
            <person name="Wiegand S."/>
            <person name="Jogler M."/>
            <person name="Boedeker C."/>
            <person name="Pinto D."/>
            <person name="Vollmers J."/>
            <person name="Rivas-Marin E."/>
            <person name="Kohn T."/>
            <person name="Peeters S.H."/>
            <person name="Heuer A."/>
            <person name="Rast P."/>
            <person name="Oberbeckmann S."/>
            <person name="Bunk B."/>
            <person name="Jeske O."/>
            <person name="Meyerdierks A."/>
            <person name="Storesund J.E."/>
            <person name="Kallscheuer N."/>
            <person name="Luecker S."/>
            <person name="Lage O.M."/>
            <person name="Pohl T."/>
            <person name="Merkel B.J."/>
            <person name="Hornburger P."/>
            <person name="Mueller R.-W."/>
            <person name="Bruemmer F."/>
            <person name="Labrenz M."/>
            <person name="Spormann A.M."/>
            <person name="Op den Camp H."/>
            <person name="Overmann J."/>
            <person name="Amann R."/>
            <person name="Jetten M.S.M."/>
            <person name="Mascher T."/>
            <person name="Medema M.H."/>
            <person name="Devos D.P."/>
            <person name="Kaster A.-K."/>
            <person name="Ovreas L."/>
            <person name="Rohde M."/>
            <person name="Galperin M.Y."/>
            <person name="Jogler C."/>
        </authorList>
    </citation>
    <scope>NUCLEOTIDE SEQUENCE [LARGE SCALE GENOMIC DNA]</scope>
    <source>
        <strain evidence="2 3">DSM 8797</strain>
    </source>
</reference>
<dbReference type="Proteomes" id="UP000322887">
    <property type="component" value="Chromosome"/>
</dbReference>
<evidence type="ECO:0000313" key="3">
    <source>
        <dbReference type="Proteomes" id="UP000322887"/>
    </source>
</evidence>
<keyword evidence="3" id="KW-1185">Reference proteome</keyword>
<feature type="transmembrane region" description="Helical" evidence="1">
    <location>
        <begin position="12"/>
        <end position="30"/>
    </location>
</feature>
<dbReference type="EMBL" id="CP042910">
    <property type="protein sequence ID" value="QEG14723.1"/>
    <property type="molecule type" value="Genomic_DNA"/>
</dbReference>
<sequence length="60" mass="6707">MFKVGDLRKNVFLQGFKSFGIIILRVILIARVKDRASAADLYSIIVARQQKSTQPVPVCS</sequence>
<accession>A0ABX5YG98</accession>